<comment type="subcellular location">
    <subcellularLocation>
        <location evidence="7">Cytoplasm</location>
    </subcellularLocation>
</comment>
<feature type="binding site" evidence="7">
    <location>
        <position position="159"/>
    </location>
    <ligand>
        <name>substrate</name>
    </ligand>
</feature>
<dbReference type="InterPro" id="IPR024706">
    <property type="entry name" value="Peroxiredoxin_AhpC-typ"/>
</dbReference>
<dbReference type="EMBL" id="FXBN01000004">
    <property type="protein sequence ID" value="SMH44204.1"/>
    <property type="molecule type" value="Genomic_DNA"/>
</dbReference>
<dbReference type="SUPFAM" id="SSF52833">
    <property type="entry name" value="Thioredoxin-like"/>
    <property type="match status" value="1"/>
</dbReference>
<comment type="catalytic activity">
    <reaction evidence="7">
        <text>a hydroperoxide + [thioredoxin]-dithiol = an alcohol + [thioredoxin]-disulfide + H2O</text>
        <dbReference type="Rhea" id="RHEA:62620"/>
        <dbReference type="Rhea" id="RHEA-COMP:10698"/>
        <dbReference type="Rhea" id="RHEA-COMP:10700"/>
        <dbReference type="ChEBI" id="CHEBI:15377"/>
        <dbReference type="ChEBI" id="CHEBI:29950"/>
        <dbReference type="ChEBI" id="CHEBI:30879"/>
        <dbReference type="ChEBI" id="CHEBI:35924"/>
        <dbReference type="ChEBI" id="CHEBI:50058"/>
        <dbReference type="EC" id="1.11.1.24"/>
    </reaction>
</comment>
<feature type="disulfide bond" description="Alternate" evidence="7">
    <location>
        <begin position="236"/>
        <end position="242"/>
    </location>
</feature>
<comment type="similarity">
    <text evidence="1">Belongs to the peroxiredoxin family. AhpC/Prx1 subfamily.</text>
</comment>
<comment type="miscellaneous">
    <text evidence="7">The active site is a conserved redox-active cysteine residue, the peroxidatic cysteine (C(P)), which makes the nucleophilic attack on the peroxide substrate. The peroxide oxidizes the C(P)-SH to cysteine sulfenic acid (C(P)-SOH), which then reacts with another cysteine residue, the resolving cysteine (C(R)), to form a disulfide bridge. The disulfide is subsequently reduced by an appropriate electron donor to complete the catalytic cycle. Although the primary sequence of this enzyme is similar to those of the 1-Cys Prx6 enzymes, its catalytic properties resemble those of the typical 2-Cys Prxs and C(R) is provided by the other dimeric subunit to form an intersubunit disulfide. The disulfide is subsequently reduced by thioredoxin.</text>
</comment>
<evidence type="ECO:0000256" key="1">
    <source>
        <dbReference type="ARBA" id="ARBA00009796"/>
    </source>
</evidence>
<feature type="active site" description="Cysteine sulfenic acid (-SOH) intermediate; for peroxidase activity" evidence="8">
    <location>
        <position position="54"/>
    </location>
</feature>
<evidence type="ECO:0000256" key="2">
    <source>
        <dbReference type="ARBA" id="ARBA00022490"/>
    </source>
</evidence>
<dbReference type="PIRSF" id="PIRSF000239">
    <property type="entry name" value="AHPC"/>
    <property type="match status" value="1"/>
</dbReference>
<evidence type="ECO:0000313" key="10">
    <source>
        <dbReference type="EMBL" id="SMH44204.1"/>
    </source>
</evidence>
<dbReference type="AlphaFoldDB" id="A0A1X7P2Q5"/>
<feature type="active site" description="Cysteine sulfenic acid (-SOH) intermediate" evidence="7">
    <location>
        <position position="54"/>
    </location>
</feature>
<dbReference type="GO" id="GO:0033554">
    <property type="term" value="P:cellular response to stress"/>
    <property type="evidence" value="ECO:0007669"/>
    <property type="project" value="TreeGrafter"/>
</dbReference>
<evidence type="ECO:0000313" key="11">
    <source>
        <dbReference type="Proteomes" id="UP000193969"/>
    </source>
</evidence>
<keyword evidence="3 7" id="KW-0575">Peroxidase</keyword>
<dbReference type="Pfam" id="PF10417">
    <property type="entry name" value="1-cysPrx_C"/>
    <property type="match status" value="1"/>
</dbReference>
<keyword evidence="2 7" id="KW-0963">Cytoplasm</keyword>
<dbReference type="GO" id="GO:0042744">
    <property type="term" value="P:hydrogen peroxide catabolic process"/>
    <property type="evidence" value="ECO:0007669"/>
    <property type="project" value="TreeGrafter"/>
</dbReference>
<evidence type="ECO:0000259" key="9">
    <source>
        <dbReference type="PROSITE" id="PS51352"/>
    </source>
</evidence>
<dbReference type="PANTHER" id="PTHR10681:SF128">
    <property type="entry name" value="THIOREDOXIN-DEPENDENT PEROXIDE REDUCTASE, MITOCHONDRIAL"/>
    <property type="match status" value="1"/>
</dbReference>
<evidence type="ECO:0000256" key="4">
    <source>
        <dbReference type="ARBA" id="ARBA00022862"/>
    </source>
</evidence>
<dbReference type="GO" id="GO:0006979">
    <property type="term" value="P:response to oxidative stress"/>
    <property type="evidence" value="ECO:0007669"/>
    <property type="project" value="TreeGrafter"/>
</dbReference>
<dbReference type="Proteomes" id="UP000193969">
    <property type="component" value="Unassembled WGS sequence"/>
</dbReference>
<evidence type="ECO:0000256" key="7">
    <source>
        <dbReference type="HAMAP-Rule" id="MF_00401"/>
    </source>
</evidence>
<dbReference type="Gene3D" id="3.40.30.10">
    <property type="entry name" value="Glutaredoxin"/>
    <property type="match status" value="1"/>
</dbReference>
<reference evidence="11" key="1">
    <citation type="submission" date="2017-04" db="EMBL/GenBank/DDBJ databases">
        <authorList>
            <person name="Varghese N."/>
            <person name="Submissions S."/>
        </authorList>
    </citation>
    <scope>NUCLEOTIDE SEQUENCE [LARGE SCALE GENOMIC DNA]</scope>
    <source>
        <strain evidence="11">FDF-1</strain>
    </source>
</reference>
<feature type="disulfide bond" description="Interchain (with Cys-54); in linked form" evidence="7">
    <location>
        <position position="242"/>
    </location>
</feature>
<keyword evidence="4 7" id="KW-0049">Antioxidant</keyword>
<dbReference type="GO" id="GO:0008379">
    <property type="term" value="F:thioredoxin peroxidase activity"/>
    <property type="evidence" value="ECO:0007669"/>
    <property type="project" value="TreeGrafter"/>
</dbReference>
<dbReference type="InterPro" id="IPR022915">
    <property type="entry name" value="Peroxiredoxin_TDXH"/>
</dbReference>
<proteinExistence type="inferred from homology"/>
<name>A0A1X7P2Q5_9EURY</name>
<dbReference type="GO" id="GO:0005829">
    <property type="term" value="C:cytosol"/>
    <property type="evidence" value="ECO:0007669"/>
    <property type="project" value="TreeGrafter"/>
</dbReference>
<protein>
    <recommendedName>
        <fullName evidence="7">Peroxiredoxin</fullName>
        <ecNumber evidence="7">1.11.1.24</ecNumber>
    </recommendedName>
    <alternativeName>
        <fullName evidence="7">Thioredoxin peroxidase</fullName>
    </alternativeName>
    <alternativeName>
        <fullName evidence="7">Thioredoxin-dependent peroxiredoxin</fullName>
    </alternativeName>
</protein>
<evidence type="ECO:0000256" key="6">
    <source>
        <dbReference type="ARBA" id="ARBA00023284"/>
    </source>
</evidence>
<sequence length="248" mass="28889">MEQNEYMNTRIPMMGEIAPSFRARTTHGEVNFPKDYEGKWVIFFSHPGDFTPVCTTEFMVFAKMQEEFRQLDTELLGLSVDSILSHITWLRSIKEKVEFNGMSGIDVEFPIVEDNGFSIVKKYGLLQPFENKRYLRYIQDLHANKATHDNEIMNAQPVRGIFIIDPESRIRYMAFYPLSNGRNLDEIKRILQAIQKTDSEKIDTPVNWNPGDDVIVPPPLSYEDAGKRMEDEELKCSEWYICLKEDKS</sequence>
<dbReference type="InterPro" id="IPR019479">
    <property type="entry name" value="Peroxiredoxin_C"/>
</dbReference>
<keyword evidence="5 7" id="KW-0560">Oxidoreductase</keyword>
<dbReference type="InterPro" id="IPR013766">
    <property type="entry name" value="Thioredoxin_domain"/>
</dbReference>
<evidence type="ECO:0000256" key="8">
    <source>
        <dbReference type="PIRSR" id="PIRSR000239-1"/>
    </source>
</evidence>
<feature type="disulfide bond" description="Interchain (with Cys-242); in linked form" evidence="7">
    <location>
        <position position="54"/>
    </location>
</feature>
<dbReference type="EC" id="1.11.1.24" evidence="7"/>
<keyword evidence="6 7" id="KW-0676">Redox-active center</keyword>
<dbReference type="GO" id="GO:0045454">
    <property type="term" value="P:cell redox homeostasis"/>
    <property type="evidence" value="ECO:0007669"/>
    <property type="project" value="TreeGrafter"/>
</dbReference>
<dbReference type="InterPro" id="IPR050217">
    <property type="entry name" value="Peroxiredoxin"/>
</dbReference>
<dbReference type="Gene3D" id="3.30.1020.10">
    <property type="entry name" value="Antioxidant, Horf6, Chain A, domain2"/>
    <property type="match status" value="1"/>
</dbReference>
<gene>
    <name evidence="10" type="ORF">SAMN06264941_2033</name>
</gene>
<evidence type="ECO:0000256" key="3">
    <source>
        <dbReference type="ARBA" id="ARBA00022559"/>
    </source>
</evidence>
<dbReference type="PANTHER" id="PTHR10681">
    <property type="entry name" value="THIOREDOXIN PEROXIDASE"/>
    <property type="match status" value="1"/>
</dbReference>
<feature type="domain" description="Thioredoxin" evidence="9">
    <location>
        <begin position="12"/>
        <end position="196"/>
    </location>
</feature>
<keyword evidence="7" id="KW-1015">Disulfide bond</keyword>
<dbReference type="PROSITE" id="PS51352">
    <property type="entry name" value="THIOREDOXIN_2"/>
    <property type="match status" value="1"/>
</dbReference>
<accession>A0A1X7P2Q5</accession>
<comment type="similarity">
    <text evidence="7">Belongs to the peroxiredoxin family. Prx6 subfamily.</text>
</comment>
<organism evidence="10 11">
    <name type="scientific">Methanohalophilus portucalensis FDF-1</name>
    <dbReference type="NCBI Taxonomy" id="523843"/>
    <lineage>
        <taxon>Archaea</taxon>
        <taxon>Methanobacteriati</taxon>
        <taxon>Methanobacteriota</taxon>
        <taxon>Stenosarchaea group</taxon>
        <taxon>Methanomicrobia</taxon>
        <taxon>Methanosarcinales</taxon>
        <taxon>Methanosarcinaceae</taxon>
        <taxon>Methanohalophilus</taxon>
    </lineage>
</organism>
<dbReference type="InterPro" id="IPR036249">
    <property type="entry name" value="Thioredoxin-like_sf"/>
</dbReference>
<comment type="function">
    <text evidence="7">Thiol-specific peroxidase that catalyzes the reduction of hydrogen peroxide and organic hydroperoxides to water and alcohols, respectively. Plays a role in cell protection against oxidative stress by detoxifying peroxides.</text>
</comment>
<comment type="subunit">
    <text evidence="7">Homodecamer. Pentamer of dimers that assemble into a ring structure.</text>
</comment>
<evidence type="ECO:0000256" key="5">
    <source>
        <dbReference type="ARBA" id="ARBA00023002"/>
    </source>
</evidence>
<dbReference type="Pfam" id="PF00578">
    <property type="entry name" value="AhpC-TSA"/>
    <property type="match status" value="1"/>
</dbReference>
<dbReference type="HAMAP" id="MF_00401">
    <property type="entry name" value="Peroxiredoxin"/>
    <property type="match status" value="1"/>
</dbReference>
<keyword evidence="11" id="KW-1185">Reference proteome</keyword>
<dbReference type="InterPro" id="IPR000866">
    <property type="entry name" value="AhpC/TSA"/>
</dbReference>